<proteinExistence type="predicted"/>
<dbReference type="AlphaFoldDB" id="A0A4D6LYC2"/>
<accession>A0A4D6LYC2</accession>
<dbReference type="PROSITE" id="PS51257">
    <property type="entry name" value="PROKAR_LIPOPROTEIN"/>
    <property type="match status" value="1"/>
</dbReference>
<evidence type="ECO:0000313" key="1">
    <source>
        <dbReference type="EMBL" id="QCD93351.1"/>
    </source>
</evidence>
<protein>
    <submittedName>
        <fullName evidence="1">Uncharacterized protein</fullName>
    </submittedName>
</protein>
<keyword evidence="2" id="KW-1185">Reference proteome</keyword>
<dbReference type="EMBL" id="CP039349">
    <property type="protein sequence ID" value="QCD93351.1"/>
    <property type="molecule type" value="Genomic_DNA"/>
</dbReference>
<reference evidence="1 2" key="1">
    <citation type="submission" date="2019-04" db="EMBL/GenBank/DDBJ databases">
        <title>An improved genome assembly and genetic linkage map for asparagus bean, Vigna unguiculata ssp. sesquipedialis.</title>
        <authorList>
            <person name="Xia Q."/>
            <person name="Zhang R."/>
            <person name="Dong Y."/>
        </authorList>
    </citation>
    <scope>NUCLEOTIDE SEQUENCE [LARGE SCALE GENOMIC DNA]</scope>
    <source>
        <tissue evidence="1">Leaf</tissue>
    </source>
</reference>
<gene>
    <name evidence="1" type="ORF">DEO72_LG5g1426</name>
</gene>
<name>A0A4D6LYC2_VIGUN</name>
<organism evidence="1 2">
    <name type="scientific">Vigna unguiculata</name>
    <name type="common">Cowpea</name>
    <dbReference type="NCBI Taxonomy" id="3917"/>
    <lineage>
        <taxon>Eukaryota</taxon>
        <taxon>Viridiplantae</taxon>
        <taxon>Streptophyta</taxon>
        <taxon>Embryophyta</taxon>
        <taxon>Tracheophyta</taxon>
        <taxon>Spermatophyta</taxon>
        <taxon>Magnoliopsida</taxon>
        <taxon>eudicotyledons</taxon>
        <taxon>Gunneridae</taxon>
        <taxon>Pentapetalae</taxon>
        <taxon>rosids</taxon>
        <taxon>fabids</taxon>
        <taxon>Fabales</taxon>
        <taxon>Fabaceae</taxon>
        <taxon>Papilionoideae</taxon>
        <taxon>50 kb inversion clade</taxon>
        <taxon>NPAAA clade</taxon>
        <taxon>indigoferoid/millettioid clade</taxon>
        <taxon>Phaseoleae</taxon>
        <taxon>Vigna</taxon>
    </lineage>
</organism>
<dbReference type="Proteomes" id="UP000501690">
    <property type="component" value="Linkage Group LG5"/>
</dbReference>
<evidence type="ECO:0000313" key="2">
    <source>
        <dbReference type="Proteomes" id="UP000501690"/>
    </source>
</evidence>
<sequence>MVVKLRWPWWCSGAAASCRENEVVSNGGPKCGGATAGVALLRCEVRRGGVAGARTKRCDAGADARWPSALFREGRDARGAEMEVRRGGVAEARTKRCDAGADARWPSALFREGRDVRGAEMEVEVSGEDSGCGFVVALCGEDDREWHRWMVRGGGGGDASLQNRGGRKRRWLPWRLMVAARVWGKLGFLFWEMKMMTWQNLIG</sequence>